<accession>A0AA97KYB2</accession>
<evidence type="ECO:0000256" key="8">
    <source>
        <dbReference type="ARBA" id="ARBA00023182"/>
    </source>
</evidence>
<evidence type="ECO:0000256" key="1">
    <source>
        <dbReference type="ARBA" id="ARBA00004479"/>
    </source>
</evidence>
<dbReference type="InterPro" id="IPR003006">
    <property type="entry name" value="Ig/MHC_CS"/>
</dbReference>
<dbReference type="PROSITE" id="PS50835">
    <property type="entry name" value="IG_LIKE"/>
    <property type="match status" value="1"/>
</dbReference>
<dbReference type="PROSITE" id="PS00290">
    <property type="entry name" value="IG_MHC"/>
    <property type="match status" value="1"/>
</dbReference>
<dbReference type="InterPro" id="IPR036179">
    <property type="entry name" value="Ig-like_dom_sf"/>
</dbReference>
<keyword evidence="6 9" id="KW-0472">Membrane</keyword>
<dbReference type="Gene3D" id="2.60.40.10">
    <property type="entry name" value="Immunoglobulins"/>
    <property type="match status" value="1"/>
</dbReference>
<dbReference type="PANTHER" id="PTHR19944">
    <property type="entry name" value="MHC CLASS II-RELATED"/>
    <property type="match status" value="1"/>
</dbReference>
<keyword evidence="5" id="KW-1064">Adaptive immunity</keyword>
<evidence type="ECO:0000256" key="3">
    <source>
        <dbReference type="ARBA" id="ARBA00022859"/>
    </source>
</evidence>
<dbReference type="Pfam" id="PF07654">
    <property type="entry name" value="C1-set"/>
    <property type="match status" value="1"/>
</dbReference>
<dbReference type="InterPro" id="IPR050160">
    <property type="entry name" value="MHC/Immunoglobulin"/>
</dbReference>
<dbReference type="RefSeq" id="XP_054833582.1">
    <property type="nucleotide sequence ID" value="XM_054977607.1"/>
</dbReference>
<evidence type="ECO:0000256" key="9">
    <source>
        <dbReference type="SAM" id="Phobius"/>
    </source>
</evidence>
<dbReference type="CDD" id="cd21002">
    <property type="entry name" value="IgC1_MHC_II_beta_HLA-DM"/>
    <property type="match status" value="1"/>
</dbReference>
<dbReference type="SUPFAM" id="SSF48726">
    <property type="entry name" value="Immunoglobulin"/>
    <property type="match status" value="1"/>
</dbReference>
<dbReference type="InterPro" id="IPR007110">
    <property type="entry name" value="Ig-like_dom"/>
</dbReference>
<keyword evidence="3" id="KW-0391">Immunity</keyword>
<feature type="signal peptide" evidence="10">
    <location>
        <begin position="1"/>
        <end position="22"/>
    </location>
</feature>
<gene>
    <name evidence="13" type="primary">LOC129328500</name>
</gene>
<dbReference type="SMART" id="SM00407">
    <property type="entry name" value="IGc1"/>
    <property type="match status" value="1"/>
</dbReference>
<keyword evidence="10" id="KW-0732">Signal</keyword>
<organism evidence="12 13">
    <name type="scientific">Eublepharis macularius</name>
    <name type="common">Leopard gecko</name>
    <name type="synonym">Cyrtodactylus macularius</name>
    <dbReference type="NCBI Taxonomy" id="481883"/>
    <lineage>
        <taxon>Eukaryota</taxon>
        <taxon>Metazoa</taxon>
        <taxon>Chordata</taxon>
        <taxon>Craniata</taxon>
        <taxon>Vertebrata</taxon>
        <taxon>Euteleostomi</taxon>
        <taxon>Lepidosauria</taxon>
        <taxon>Squamata</taxon>
        <taxon>Bifurcata</taxon>
        <taxon>Gekkota</taxon>
        <taxon>Eublepharidae</taxon>
        <taxon>Eublepharinae</taxon>
        <taxon>Eublepharis</taxon>
    </lineage>
</organism>
<dbReference type="InterPro" id="IPR014745">
    <property type="entry name" value="MHC_II_a/b_N"/>
</dbReference>
<evidence type="ECO:0000259" key="11">
    <source>
        <dbReference type="PROSITE" id="PS50835"/>
    </source>
</evidence>
<evidence type="ECO:0000256" key="7">
    <source>
        <dbReference type="ARBA" id="ARBA00023180"/>
    </source>
</evidence>
<name>A0AA97KYB2_EUBMA</name>
<proteinExistence type="predicted"/>
<dbReference type="GO" id="GO:0002504">
    <property type="term" value="P:antigen processing and presentation of peptide or polysaccharide antigen via MHC class II"/>
    <property type="evidence" value="ECO:0007669"/>
    <property type="project" value="UniProtKB-KW"/>
</dbReference>
<keyword evidence="4 9" id="KW-1133">Transmembrane helix</keyword>
<comment type="subcellular location">
    <subcellularLocation>
        <location evidence="1">Membrane</location>
        <topology evidence="1">Single-pass type I membrane protein</topology>
    </subcellularLocation>
</comment>
<dbReference type="GO" id="GO:0002250">
    <property type="term" value="P:adaptive immune response"/>
    <property type="evidence" value="ECO:0007669"/>
    <property type="project" value="UniProtKB-KW"/>
</dbReference>
<dbReference type="GeneID" id="129328500"/>
<sequence length="264" mass="28906">MGAAALAPALLCLALRLLAADGFVLHMELDCPLAADGHVLWANWTLAFNKVPFLCYDNENQLFVPCGLGEFGNWPYASYPISEKFNQHFPAWGKVMEALCREQVQSQPLWGQSGARRTPPHVHIFPITPQNTPAPLMLACDVWGFYPADVAVTWLRNGAFVKNSTGVPVVSNGDWTYQTRLSLPVFPQRGDVYTCLVDHASLPEPMTRAWEPGLPSELKVIVGVSTAVLGVGLILLIAGLACWSKRVPEGYTFIDGTNYPPVIS</sequence>
<dbReference type="InterPro" id="IPR013783">
    <property type="entry name" value="Ig-like_fold"/>
</dbReference>
<reference evidence="13" key="1">
    <citation type="submission" date="2025-08" db="UniProtKB">
        <authorList>
            <consortium name="RefSeq"/>
        </authorList>
    </citation>
    <scope>IDENTIFICATION</scope>
    <source>
        <tissue evidence="13">Blood</tissue>
    </source>
</reference>
<dbReference type="Gene3D" id="3.10.320.10">
    <property type="entry name" value="Class II Histocompatibility Antigen, M Beta Chain, Chain B, domain 1"/>
    <property type="match status" value="1"/>
</dbReference>
<dbReference type="InterPro" id="IPR003597">
    <property type="entry name" value="Ig_C1-set"/>
</dbReference>
<evidence type="ECO:0000256" key="2">
    <source>
        <dbReference type="ARBA" id="ARBA00022692"/>
    </source>
</evidence>
<dbReference type="KEGG" id="emc:129328500"/>
<evidence type="ECO:0000256" key="4">
    <source>
        <dbReference type="ARBA" id="ARBA00022989"/>
    </source>
</evidence>
<evidence type="ECO:0000256" key="6">
    <source>
        <dbReference type="ARBA" id="ARBA00023136"/>
    </source>
</evidence>
<keyword evidence="8" id="KW-0491">MHC II</keyword>
<feature type="domain" description="Ig-like" evidence="11">
    <location>
        <begin position="120"/>
        <end position="207"/>
    </location>
</feature>
<dbReference type="SUPFAM" id="SSF54452">
    <property type="entry name" value="MHC antigen-recognition domain"/>
    <property type="match status" value="1"/>
</dbReference>
<keyword evidence="2 9" id="KW-0812">Transmembrane</keyword>
<evidence type="ECO:0000256" key="5">
    <source>
        <dbReference type="ARBA" id="ARBA00023130"/>
    </source>
</evidence>
<feature type="chain" id="PRO_5041664187" evidence="10">
    <location>
        <begin position="23"/>
        <end position="264"/>
    </location>
</feature>
<dbReference type="PANTHER" id="PTHR19944:SF65">
    <property type="entry name" value="HLA CLASS II HISTOCOMPATIBILITY ANTIGEN, DM BETA CHAIN"/>
    <property type="match status" value="1"/>
</dbReference>
<dbReference type="AlphaFoldDB" id="A0AA97KYB2"/>
<keyword evidence="7" id="KW-0325">Glycoprotein</keyword>
<evidence type="ECO:0000313" key="12">
    <source>
        <dbReference type="Proteomes" id="UP001190640"/>
    </source>
</evidence>
<dbReference type="GO" id="GO:0042613">
    <property type="term" value="C:MHC class II protein complex"/>
    <property type="evidence" value="ECO:0007669"/>
    <property type="project" value="UniProtKB-KW"/>
</dbReference>
<evidence type="ECO:0000313" key="13">
    <source>
        <dbReference type="RefSeq" id="XP_054833582.1"/>
    </source>
</evidence>
<dbReference type="Proteomes" id="UP001190640">
    <property type="component" value="Chromosome 4"/>
</dbReference>
<feature type="transmembrane region" description="Helical" evidence="9">
    <location>
        <begin position="220"/>
        <end position="243"/>
    </location>
</feature>
<keyword evidence="12" id="KW-1185">Reference proteome</keyword>
<protein>
    <submittedName>
        <fullName evidence="13">HLA class II histocompatibility antigen, DM beta chain</fullName>
    </submittedName>
</protein>
<dbReference type="InterPro" id="IPR011162">
    <property type="entry name" value="MHC_I/II-like_Ag-recog"/>
</dbReference>
<evidence type="ECO:0000256" key="10">
    <source>
        <dbReference type="SAM" id="SignalP"/>
    </source>
</evidence>